<feature type="domain" description="Tyrosine-protein kinase G-rich" evidence="12">
    <location>
        <begin position="401"/>
        <end position="474"/>
    </location>
</feature>
<keyword evidence="2" id="KW-1003">Cell membrane</keyword>
<keyword evidence="7 9" id="KW-0472">Membrane</keyword>
<keyword evidence="4" id="KW-0547">Nucleotide-binding</keyword>
<feature type="coiled-coil region" evidence="8">
    <location>
        <begin position="354"/>
        <end position="419"/>
    </location>
</feature>
<dbReference type="SUPFAM" id="SSF52540">
    <property type="entry name" value="P-loop containing nucleoside triphosphate hydrolases"/>
    <property type="match status" value="1"/>
</dbReference>
<dbReference type="EMBL" id="JAMXLX010000014">
    <property type="protein sequence ID" value="MCO5960038.1"/>
    <property type="molecule type" value="Genomic_DNA"/>
</dbReference>
<dbReference type="InterPro" id="IPR050445">
    <property type="entry name" value="Bact_polysacc_biosynth/exp"/>
</dbReference>
<dbReference type="GO" id="GO:0005886">
    <property type="term" value="C:plasma membrane"/>
    <property type="evidence" value="ECO:0007669"/>
    <property type="project" value="UniProtKB-SubCell"/>
</dbReference>
<sequence length="759" mass="83473">MNRELYGESVVNGSQREPDSEVIDVEAVLAIARRQWIVVAACMAAGLLLGFIYLLSAVPLYTSQISVLIDRNNKQFADQLTLGGGVLDDEGSVLSQVELLKSQTIALSVVDKLQLIDDPQFQASFGSLYKSAYRSVVKIFSVSQWFSSDDVDANADIEERKRDAAAGVQGNIDVTRVGRSYVLTVEYVSPFPTLSQKVANALGDAYLEDSLNSKYEATRRASNWLLERIAELRQQALDTDLAVQKFKSAHGLVTAGDQLVSDQQLSELNSALIVAQSDVAKSKAKLQRIEQIIASGQSDAIVSDVLDSSISNELRTKYLNASKLEAQISAKLGPRHVQAVRLRAEMDEYKRLMFDELNRIAQGYRSEVDVAEAREKTLAASVADATGVSANANETMVQLRELEREAETYRNLYQTFLQRYQEAVQQQSFPLTDARIISRAAEATRPSHPKKIVVLAGFLALGMFAGAGIGAFREFRDRFFRVGDQIRSTLGLEFLGTAPLMAENAAYKAEPVSDPRTVAKFGPIYDYVVDHPLSSFAETLRNSKIAVDLACSTKKTKVIGIISTLPGEGKSTIAVNFAELLAAQGARTTLIDADLRNPGATRALAQHAQAGVLEAILGNQDLGRLCLVNPRTGLRFLPAVIKQRVPHSSELLSSPGMKSIISRLSEVNDYIIVDLPPLAPVVDARAFAGTVDAFLFVVEWGKVSRRLVRQSVEADNYLFNKCVGVILNKVDQGKQKLYQKYGSSEYYYRTYSKYYNENA</sequence>
<dbReference type="RefSeq" id="WP_250913012.1">
    <property type="nucleotide sequence ID" value="NZ_JAMXLX010000014.1"/>
</dbReference>
<dbReference type="InterPro" id="IPR005702">
    <property type="entry name" value="Wzc-like_C"/>
</dbReference>
<dbReference type="Gene3D" id="3.40.50.300">
    <property type="entry name" value="P-loop containing nucleotide triphosphate hydrolases"/>
    <property type="match status" value="1"/>
</dbReference>
<dbReference type="GO" id="GO:0004715">
    <property type="term" value="F:non-membrane spanning protein tyrosine kinase activity"/>
    <property type="evidence" value="ECO:0007669"/>
    <property type="project" value="UniProtKB-EC"/>
</dbReference>
<evidence type="ECO:0000259" key="12">
    <source>
        <dbReference type="Pfam" id="PF13807"/>
    </source>
</evidence>
<protein>
    <submittedName>
        <fullName evidence="13">Polysaccharide biosynthesis tyrosine autokinase</fullName>
        <ecNumber evidence="13">2.7.10.2</ecNumber>
    </submittedName>
</protein>
<evidence type="ECO:0000256" key="5">
    <source>
        <dbReference type="ARBA" id="ARBA00022840"/>
    </source>
</evidence>
<dbReference type="InterPro" id="IPR027417">
    <property type="entry name" value="P-loop_NTPase"/>
</dbReference>
<feature type="transmembrane region" description="Helical" evidence="9">
    <location>
        <begin position="36"/>
        <end position="61"/>
    </location>
</feature>
<dbReference type="Pfam" id="PF02706">
    <property type="entry name" value="Wzz"/>
    <property type="match status" value="1"/>
</dbReference>
<evidence type="ECO:0000256" key="1">
    <source>
        <dbReference type="ARBA" id="ARBA00004651"/>
    </source>
</evidence>
<dbReference type="GO" id="GO:0005524">
    <property type="term" value="F:ATP binding"/>
    <property type="evidence" value="ECO:0007669"/>
    <property type="project" value="UniProtKB-KW"/>
</dbReference>
<evidence type="ECO:0000259" key="10">
    <source>
        <dbReference type="Pfam" id="PF01656"/>
    </source>
</evidence>
<evidence type="ECO:0000256" key="8">
    <source>
        <dbReference type="SAM" id="Coils"/>
    </source>
</evidence>
<dbReference type="PANTHER" id="PTHR32309">
    <property type="entry name" value="TYROSINE-PROTEIN KINASE"/>
    <property type="match status" value="1"/>
</dbReference>
<dbReference type="AlphaFoldDB" id="A0AAJ1FA89"/>
<dbReference type="PANTHER" id="PTHR32309:SF13">
    <property type="entry name" value="FERRIC ENTEROBACTIN TRANSPORT PROTEIN FEPE"/>
    <property type="match status" value="1"/>
</dbReference>
<dbReference type="InterPro" id="IPR032807">
    <property type="entry name" value="GNVR"/>
</dbReference>
<gene>
    <name evidence="13" type="ORF">NBH21_25050</name>
</gene>
<keyword evidence="8" id="KW-0175">Coiled coil</keyword>
<comment type="subcellular location">
    <subcellularLocation>
        <location evidence="1">Cell membrane</location>
        <topology evidence="1">Multi-pass membrane protein</topology>
    </subcellularLocation>
</comment>
<comment type="caution">
    <text evidence="13">The sequence shown here is derived from an EMBL/GenBank/DDBJ whole genome shotgun (WGS) entry which is preliminary data.</text>
</comment>
<dbReference type="InterPro" id="IPR003856">
    <property type="entry name" value="LPS_length_determ_N"/>
</dbReference>
<keyword evidence="5" id="KW-0067">ATP-binding</keyword>
<evidence type="ECO:0000256" key="9">
    <source>
        <dbReference type="SAM" id="Phobius"/>
    </source>
</evidence>
<dbReference type="Proteomes" id="UP001155380">
    <property type="component" value="Unassembled WGS sequence"/>
</dbReference>
<accession>A0AAJ1FA89</accession>
<evidence type="ECO:0000259" key="11">
    <source>
        <dbReference type="Pfam" id="PF02706"/>
    </source>
</evidence>
<keyword evidence="13" id="KW-0808">Transferase</keyword>
<evidence type="ECO:0000313" key="13">
    <source>
        <dbReference type="EMBL" id="MCO5960038.1"/>
    </source>
</evidence>
<dbReference type="InterPro" id="IPR005700">
    <property type="entry name" value="EPS_ExoP-like"/>
</dbReference>
<feature type="domain" description="Polysaccharide chain length determinant N-terminal" evidence="11">
    <location>
        <begin position="23"/>
        <end position="113"/>
    </location>
</feature>
<dbReference type="InterPro" id="IPR002586">
    <property type="entry name" value="CobQ/CobB/MinD/ParA_Nub-bd_dom"/>
</dbReference>
<evidence type="ECO:0000256" key="3">
    <source>
        <dbReference type="ARBA" id="ARBA00022692"/>
    </source>
</evidence>
<dbReference type="NCBIfam" id="TIGR01005">
    <property type="entry name" value="eps_transp_fam"/>
    <property type="match status" value="1"/>
</dbReference>
<evidence type="ECO:0000256" key="7">
    <source>
        <dbReference type="ARBA" id="ARBA00023136"/>
    </source>
</evidence>
<name>A0AAJ1FA89_9HYPH</name>
<keyword evidence="6 9" id="KW-1133">Transmembrane helix</keyword>
<feature type="domain" description="CobQ/CobB/MinD/ParA nucleotide binding" evidence="10">
    <location>
        <begin position="561"/>
        <end position="739"/>
    </location>
</feature>
<dbReference type="EC" id="2.7.10.2" evidence="13"/>
<proteinExistence type="predicted"/>
<dbReference type="Pfam" id="PF01656">
    <property type="entry name" value="CbiA"/>
    <property type="match status" value="1"/>
</dbReference>
<reference evidence="13" key="1">
    <citation type="submission" date="2022-06" db="EMBL/GenBank/DDBJ databases">
        <authorList>
            <person name="Sun Q."/>
        </authorList>
    </citation>
    <scope>NUCLEOTIDE SEQUENCE</scope>
    <source>
        <strain evidence="13">S101</strain>
    </source>
</reference>
<evidence type="ECO:0000313" key="14">
    <source>
        <dbReference type="Proteomes" id="UP001155380"/>
    </source>
</evidence>
<dbReference type="CDD" id="cd05387">
    <property type="entry name" value="BY-kinase"/>
    <property type="match status" value="1"/>
</dbReference>
<evidence type="ECO:0000256" key="4">
    <source>
        <dbReference type="ARBA" id="ARBA00022741"/>
    </source>
</evidence>
<dbReference type="Pfam" id="PF13807">
    <property type="entry name" value="GNVR"/>
    <property type="match status" value="1"/>
</dbReference>
<keyword evidence="3 9" id="KW-0812">Transmembrane</keyword>
<dbReference type="NCBIfam" id="TIGR01007">
    <property type="entry name" value="eps_fam"/>
    <property type="match status" value="1"/>
</dbReference>
<organism evidence="13 14">
    <name type="scientific">Ciceribacter sichuanensis</name>
    <dbReference type="NCBI Taxonomy" id="2949647"/>
    <lineage>
        <taxon>Bacteria</taxon>
        <taxon>Pseudomonadati</taxon>
        <taxon>Pseudomonadota</taxon>
        <taxon>Alphaproteobacteria</taxon>
        <taxon>Hyphomicrobiales</taxon>
        <taxon>Rhizobiaceae</taxon>
        <taxon>Ciceribacter</taxon>
    </lineage>
</organism>
<evidence type="ECO:0000256" key="2">
    <source>
        <dbReference type="ARBA" id="ARBA00022475"/>
    </source>
</evidence>
<evidence type="ECO:0000256" key="6">
    <source>
        <dbReference type="ARBA" id="ARBA00022989"/>
    </source>
</evidence>